<evidence type="ECO:0000256" key="1">
    <source>
        <dbReference type="SAM" id="MobiDB-lite"/>
    </source>
</evidence>
<sequence length="557" mass="62550">MREPAIRRKPSPVSGYQPTEVARDSVDIDTNASHPSTIVDISGPLLLHKVRVWSLENNEKIDLYLQLHEEAILFRHTSSHEIFLHVILSNVFIQPSSVGGAVEMHGIITEYAKGETTSVKSRRTSRIYFECQGLFSTEQIVNECKKRIVPVPSLVEPPLVQSEEASRLTPSIPYRSYYRVTAQKLPGMIEGAYHSWLLINDESLTIAPNSALDARASYVVLFQNLKSMTMMHEKRSSVSLQGIFGVTVDKLSVQQRVQYRHSGEVEELRFIVDRKEEAPEILGRLESLREKFGKGRVRTSGDPGVEPRSGKTAEPESLTNPEGEHGFTVLSGGDDAEGSDTVEPLTRGDMESHGSEDKFSRRQAADDTSIEDSRGALTHLTDSELRQLEVFSNDRLPQSNLRSVSPDPELEQEAAPLLDPESPIEAEYKYPILVRSLGKVPYSVHVINSWIDNRFPNKTTLVPGNTYGSVVYLGTYHAETDLLDYSQILSLDEARPGPAAGWSYGKTEFSFRCAVQQWNDDEKRWRRLDDLQELFCSCATVDEAADLVGLLRQMWEK</sequence>
<reference evidence="2" key="1">
    <citation type="journal article" date="2020" name="Stud. Mycol.">
        <title>101 Dothideomycetes genomes: a test case for predicting lifestyles and emergence of pathogens.</title>
        <authorList>
            <person name="Haridas S."/>
            <person name="Albert R."/>
            <person name="Binder M."/>
            <person name="Bloem J."/>
            <person name="Labutti K."/>
            <person name="Salamov A."/>
            <person name="Andreopoulos B."/>
            <person name="Baker S."/>
            <person name="Barry K."/>
            <person name="Bills G."/>
            <person name="Bluhm B."/>
            <person name="Cannon C."/>
            <person name="Castanera R."/>
            <person name="Culley D."/>
            <person name="Daum C."/>
            <person name="Ezra D."/>
            <person name="Gonzalez J."/>
            <person name="Henrissat B."/>
            <person name="Kuo A."/>
            <person name="Liang C."/>
            <person name="Lipzen A."/>
            <person name="Lutzoni F."/>
            <person name="Magnuson J."/>
            <person name="Mondo S."/>
            <person name="Nolan M."/>
            <person name="Ohm R."/>
            <person name="Pangilinan J."/>
            <person name="Park H.-J."/>
            <person name="Ramirez L."/>
            <person name="Alfaro M."/>
            <person name="Sun H."/>
            <person name="Tritt A."/>
            <person name="Yoshinaga Y."/>
            <person name="Zwiers L.-H."/>
            <person name="Turgeon B."/>
            <person name="Goodwin S."/>
            <person name="Spatafora J."/>
            <person name="Crous P."/>
            <person name="Grigoriev I."/>
        </authorList>
    </citation>
    <scope>NUCLEOTIDE SEQUENCE</scope>
    <source>
        <strain evidence="2">CBS 125425</strain>
    </source>
</reference>
<organism evidence="2 3">
    <name type="scientific">Polyplosphaeria fusca</name>
    <dbReference type="NCBI Taxonomy" id="682080"/>
    <lineage>
        <taxon>Eukaryota</taxon>
        <taxon>Fungi</taxon>
        <taxon>Dikarya</taxon>
        <taxon>Ascomycota</taxon>
        <taxon>Pezizomycotina</taxon>
        <taxon>Dothideomycetes</taxon>
        <taxon>Pleosporomycetidae</taxon>
        <taxon>Pleosporales</taxon>
        <taxon>Tetraplosphaeriaceae</taxon>
        <taxon>Polyplosphaeria</taxon>
    </lineage>
</organism>
<accession>A0A9P4RA65</accession>
<keyword evidence="3" id="KW-1185">Reference proteome</keyword>
<feature type="region of interest" description="Disordered" evidence="1">
    <location>
        <begin position="293"/>
        <end position="378"/>
    </location>
</feature>
<evidence type="ECO:0000313" key="3">
    <source>
        <dbReference type="Proteomes" id="UP000799444"/>
    </source>
</evidence>
<dbReference type="AlphaFoldDB" id="A0A9P4RA65"/>
<comment type="caution">
    <text evidence="2">The sequence shown here is derived from an EMBL/GenBank/DDBJ whole genome shotgun (WGS) entry which is preliminary data.</text>
</comment>
<evidence type="ECO:0000313" key="2">
    <source>
        <dbReference type="EMBL" id="KAF2740110.1"/>
    </source>
</evidence>
<protein>
    <submittedName>
        <fullName evidence="2">Uncharacterized protein</fullName>
    </submittedName>
</protein>
<name>A0A9P4RA65_9PLEO</name>
<dbReference type="EMBL" id="ML996101">
    <property type="protein sequence ID" value="KAF2740110.1"/>
    <property type="molecule type" value="Genomic_DNA"/>
</dbReference>
<dbReference type="Proteomes" id="UP000799444">
    <property type="component" value="Unassembled WGS sequence"/>
</dbReference>
<feature type="compositionally biased region" description="Basic and acidic residues" evidence="1">
    <location>
        <begin position="346"/>
        <end position="365"/>
    </location>
</feature>
<proteinExistence type="predicted"/>
<gene>
    <name evidence="2" type="ORF">EJ04DRAFT_233045</name>
</gene>